<dbReference type="InterPro" id="IPR009057">
    <property type="entry name" value="Homeodomain-like_sf"/>
</dbReference>
<feature type="DNA-binding region" description="H-T-H motif" evidence="4">
    <location>
        <begin position="31"/>
        <end position="50"/>
    </location>
</feature>
<feature type="domain" description="HTH tetR-type" evidence="5">
    <location>
        <begin position="8"/>
        <end position="68"/>
    </location>
</feature>
<dbReference type="SUPFAM" id="SSF46689">
    <property type="entry name" value="Homeodomain-like"/>
    <property type="match status" value="1"/>
</dbReference>
<protein>
    <submittedName>
        <fullName evidence="6">TetR family transcriptional regulator</fullName>
    </submittedName>
</protein>
<dbReference type="EMBL" id="BNEA01000015">
    <property type="protein sequence ID" value="GHI53115.1"/>
    <property type="molecule type" value="Genomic_DNA"/>
</dbReference>
<dbReference type="InterPro" id="IPR036271">
    <property type="entry name" value="Tet_transcr_reg_TetR-rel_C_sf"/>
</dbReference>
<dbReference type="RefSeq" id="WP_189997095.1">
    <property type="nucleotide sequence ID" value="NZ_BNCB01000012.1"/>
</dbReference>
<evidence type="ECO:0000256" key="2">
    <source>
        <dbReference type="ARBA" id="ARBA00023125"/>
    </source>
</evidence>
<dbReference type="PANTHER" id="PTHR30055:SF234">
    <property type="entry name" value="HTH-TYPE TRANSCRIPTIONAL REGULATOR BETI"/>
    <property type="match status" value="1"/>
</dbReference>
<proteinExistence type="predicted"/>
<keyword evidence="3" id="KW-0804">Transcription</keyword>
<keyword evidence="2 4" id="KW-0238">DNA-binding</keyword>
<comment type="caution">
    <text evidence="6">The sequence shown here is derived from an EMBL/GenBank/DDBJ whole genome shotgun (WGS) entry which is preliminary data.</text>
</comment>
<dbReference type="SUPFAM" id="SSF48498">
    <property type="entry name" value="Tetracyclin repressor-like, C-terminal domain"/>
    <property type="match status" value="1"/>
</dbReference>
<evidence type="ECO:0000256" key="1">
    <source>
        <dbReference type="ARBA" id="ARBA00023015"/>
    </source>
</evidence>
<evidence type="ECO:0000313" key="7">
    <source>
        <dbReference type="Proteomes" id="UP000646738"/>
    </source>
</evidence>
<keyword evidence="7" id="KW-1185">Reference proteome</keyword>
<keyword evidence="1" id="KW-0805">Transcription regulation</keyword>
<evidence type="ECO:0000313" key="6">
    <source>
        <dbReference type="EMBL" id="GHI53115.1"/>
    </source>
</evidence>
<dbReference type="PROSITE" id="PS50977">
    <property type="entry name" value="HTH_TETR_2"/>
    <property type="match status" value="1"/>
</dbReference>
<evidence type="ECO:0000256" key="3">
    <source>
        <dbReference type="ARBA" id="ARBA00023163"/>
    </source>
</evidence>
<gene>
    <name evidence="6" type="primary">mmyR</name>
    <name evidence="6" type="ORF">Srubr_29610</name>
</gene>
<organism evidence="6 7">
    <name type="scientific">Streptomyces rubradiris</name>
    <name type="common">Streptomyces achromogenes subsp. rubradiris</name>
    <dbReference type="NCBI Taxonomy" id="285531"/>
    <lineage>
        <taxon>Bacteria</taxon>
        <taxon>Bacillati</taxon>
        <taxon>Actinomycetota</taxon>
        <taxon>Actinomycetes</taxon>
        <taxon>Kitasatosporales</taxon>
        <taxon>Streptomycetaceae</taxon>
        <taxon>Streptomyces</taxon>
    </lineage>
</organism>
<dbReference type="Pfam" id="PF00440">
    <property type="entry name" value="TetR_N"/>
    <property type="match status" value="1"/>
</dbReference>
<dbReference type="PRINTS" id="PR00455">
    <property type="entry name" value="HTHTETR"/>
</dbReference>
<dbReference type="InterPro" id="IPR050109">
    <property type="entry name" value="HTH-type_TetR-like_transc_reg"/>
</dbReference>
<dbReference type="Gene3D" id="1.10.357.10">
    <property type="entry name" value="Tetracycline Repressor, domain 2"/>
    <property type="match status" value="1"/>
</dbReference>
<dbReference type="Proteomes" id="UP000646738">
    <property type="component" value="Unassembled WGS sequence"/>
</dbReference>
<name>A0ABQ3RBB0_STRRR</name>
<reference evidence="7" key="1">
    <citation type="submission" date="2023-07" db="EMBL/GenBank/DDBJ databases">
        <title>Whole genome shotgun sequence of Streptomyces achromogenes subsp. rubradiris NBRC 14000.</title>
        <authorList>
            <person name="Komaki H."/>
            <person name="Tamura T."/>
        </authorList>
    </citation>
    <scope>NUCLEOTIDE SEQUENCE [LARGE SCALE GENOMIC DNA]</scope>
    <source>
        <strain evidence="7">NBRC 14000</strain>
    </source>
</reference>
<evidence type="ECO:0000256" key="4">
    <source>
        <dbReference type="PROSITE-ProRule" id="PRU00335"/>
    </source>
</evidence>
<dbReference type="InterPro" id="IPR001647">
    <property type="entry name" value="HTH_TetR"/>
</dbReference>
<sequence length="210" mass="23467">MIKQDRARRTHELLLDAATGEFARHGYMGANLQRVAQEAHMTKGALYAHFPSKRLLAKALTGPFEQAWQELLTQIEQGPAAPLEKLRLLAVRLAERPQSDLRFRAGFHLRSDAARAHGRLLPRVAQDLCGTVATLMARARRQGQLTVSQYPARMGKLLPALMLGVSYSTPECRMDRFGELLCTAWWQALNDGQPSRPARHQDAPALCHQA</sequence>
<accession>A0ABQ3RBB0</accession>
<dbReference type="PANTHER" id="PTHR30055">
    <property type="entry name" value="HTH-TYPE TRANSCRIPTIONAL REGULATOR RUTR"/>
    <property type="match status" value="1"/>
</dbReference>
<evidence type="ECO:0000259" key="5">
    <source>
        <dbReference type="PROSITE" id="PS50977"/>
    </source>
</evidence>